<accession>A0A7R8CBL7</accession>
<comment type="similarity">
    <text evidence="3">Belongs to the BRI3 family.</text>
</comment>
<evidence type="ECO:0000256" key="1">
    <source>
        <dbReference type="ARBA" id="ARBA00004155"/>
    </source>
</evidence>
<dbReference type="Pfam" id="PF10164">
    <property type="entry name" value="BRI3"/>
    <property type="match status" value="1"/>
</dbReference>
<gene>
    <name evidence="12" type="ORF">LSAA_562</name>
</gene>
<keyword evidence="6" id="KW-1133">Transmembrane helix</keyword>
<dbReference type="InterPro" id="IPR019317">
    <property type="entry name" value="BRI3"/>
</dbReference>
<dbReference type="OrthoDB" id="2564984at2759"/>
<evidence type="ECO:0000256" key="4">
    <source>
        <dbReference type="ARBA" id="ARBA00022490"/>
    </source>
</evidence>
<reference evidence="12" key="1">
    <citation type="submission" date="2021-02" db="EMBL/GenBank/DDBJ databases">
        <authorList>
            <person name="Bekaert M."/>
        </authorList>
    </citation>
    <scope>NUCLEOTIDE SEQUENCE</scope>
    <source>
        <strain evidence="12">IoA-00</strain>
    </source>
</reference>
<evidence type="ECO:0000256" key="5">
    <source>
        <dbReference type="ARBA" id="ARBA00022692"/>
    </source>
</evidence>
<sequence length="82" mass="9136">MKSKNPPYLGLIKEEVYNMDSPTYIKSSYVQPQPLSSANKAMKPSLPETNILIVGGCPQCRIGLLNERFTNMGIFCAILSFH</sequence>
<evidence type="ECO:0000256" key="2">
    <source>
        <dbReference type="ARBA" id="ARBA00004556"/>
    </source>
</evidence>
<evidence type="ECO:0000256" key="9">
    <source>
        <dbReference type="ARBA" id="ARBA00035284"/>
    </source>
</evidence>
<comment type="subcellular location">
    <subcellularLocation>
        <location evidence="2">Cytoplasm</location>
        <location evidence="2">Perinuclear region</location>
    </subcellularLocation>
    <subcellularLocation>
        <location evidence="1">Lysosome membrane</location>
        <topology evidence="1">Multi-pass membrane protein</topology>
    </subcellularLocation>
</comment>
<evidence type="ECO:0000313" key="13">
    <source>
        <dbReference type="Proteomes" id="UP000675881"/>
    </source>
</evidence>
<dbReference type="EMBL" id="HG994580">
    <property type="protein sequence ID" value="CAF2759281.1"/>
    <property type="molecule type" value="Genomic_DNA"/>
</dbReference>
<dbReference type="Proteomes" id="UP000675881">
    <property type="component" value="Chromosome 1"/>
</dbReference>
<keyword evidence="4" id="KW-0963">Cytoplasm</keyword>
<evidence type="ECO:0000256" key="3">
    <source>
        <dbReference type="ARBA" id="ARBA00008090"/>
    </source>
</evidence>
<dbReference type="GO" id="GO:0048471">
    <property type="term" value="C:perinuclear region of cytoplasm"/>
    <property type="evidence" value="ECO:0007669"/>
    <property type="project" value="UniProtKB-SubCell"/>
</dbReference>
<keyword evidence="13" id="KW-1185">Reference proteome</keyword>
<name>A0A7R8CBL7_LEPSM</name>
<dbReference type="PANTHER" id="PTHR13551:SF1">
    <property type="entry name" value="MEMBRANE PROTEIN BRI3"/>
    <property type="match status" value="1"/>
</dbReference>
<proteinExistence type="inferred from homology"/>
<evidence type="ECO:0000313" key="12">
    <source>
        <dbReference type="EMBL" id="CAF2759281.1"/>
    </source>
</evidence>
<dbReference type="GO" id="GO:0005765">
    <property type="term" value="C:lysosomal membrane"/>
    <property type="evidence" value="ECO:0007669"/>
    <property type="project" value="UniProtKB-SubCell"/>
</dbReference>
<comment type="subunit">
    <text evidence="11">Interacts with BRI3BP. Interacts with MGAT1 and IFITM3.</text>
</comment>
<evidence type="ECO:0000256" key="8">
    <source>
        <dbReference type="ARBA" id="ARBA00023228"/>
    </source>
</evidence>
<dbReference type="PANTHER" id="PTHR13551">
    <property type="entry name" value="BRAIN PROTEIN I3"/>
    <property type="match status" value="1"/>
</dbReference>
<keyword evidence="5" id="KW-0812">Transmembrane</keyword>
<dbReference type="AlphaFoldDB" id="A0A7R8CBL7"/>
<evidence type="ECO:0000256" key="7">
    <source>
        <dbReference type="ARBA" id="ARBA00023136"/>
    </source>
</evidence>
<keyword evidence="8" id="KW-0458">Lysosome</keyword>
<evidence type="ECO:0000256" key="6">
    <source>
        <dbReference type="ARBA" id="ARBA00022989"/>
    </source>
</evidence>
<evidence type="ECO:0000256" key="11">
    <source>
        <dbReference type="ARBA" id="ARBA00046593"/>
    </source>
</evidence>
<evidence type="ECO:0000256" key="10">
    <source>
        <dbReference type="ARBA" id="ARBA00035449"/>
    </source>
</evidence>
<organism evidence="12 13">
    <name type="scientific">Lepeophtheirus salmonis</name>
    <name type="common">Salmon louse</name>
    <name type="synonym">Caligus salmonis</name>
    <dbReference type="NCBI Taxonomy" id="72036"/>
    <lineage>
        <taxon>Eukaryota</taxon>
        <taxon>Metazoa</taxon>
        <taxon>Ecdysozoa</taxon>
        <taxon>Arthropoda</taxon>
        <taxon>Crustacea</taxon>
        <taxon>Multicrustacea</taxon>
        <taxon>Hexanauplia</taxon>
        <taxon>Copepoda</taxon>
        <taxon>Siphonostomatoida</taxon>
        <taxon>Caligidae</taxon>
        <taxon>Lepeophtheirus</taxon>
    </lineage>
</organism>
<protein>
    <recommendedName>
        <fullName evidence="9">Membrane protein BRI3</fullName>
    </recommendedName>
    <alternativeName>
        <fullName evidence="10">Brain protein I3</fullName>
    </alternativeName>
</protein>
<keyword evidence="7" id="KW-0472">Membrane</keyword>